<dbReference type="Gene3D" id="1.10.287.130">
    <property type="match status" value="1"/>
</dbReference>
<dbReference type="SMART" id="SM00387">
    <property type="entry name" value="HATPase_c"/>
    <property type="match status" value="1"/>
</dbReference>
<dbReference type="SMART" id="SM00388">
    <property type="entry name" value="HisKA"/>
    <property type="match status" value="1"/>
</dbReference>
<dbReference type="InterPro" id="IPR005467">
    <property type="entry name" value="His_kinase_dom"/>
</dbReference>
<evidence type="ECO:0000256" key="2">
    <source>
        <dbReference type="SAM" id="Phobius"/>
    </source>
</evidence>
<dbReference type="InterPro" id="IPR036097">
    <property type="entry name" value="HisK_dim/P_sf"/>
</dbReference>
<dbReference type="Pfam" id="PF02518">
    <property type="entry name" value="HATPase_c"/>
    <property type="match status" value="1"/>
</dbReference>
<keyword evidence="2" id="KW-1133">Transmembrane helix</keyword>
<dbReference type="AlphaFoldDB" id="A0A6J6WTC5"/>
<keyword evidence="1" id="KW-0597">Phosphoprotein</keyword>
<gene>
    <name evidence="4" type="ORF">UFOPK2992_00148</name>
</gene>
<dbReference type="InterPro" id="IPR004358">
    <property type="entry name" value="Sig_transdc_His_kin-like_C"/>
</dbReference>
<dbReference type="Gene3D" id="3.30.565.10">
    <property type="entry name" value="Histidine kinase-like ATPase, C-terminal domain"/>
    <property type="match status" value="1"/>
</dbReference>
<feature type="transmembrane region" description="Helical" evidence="2">
    <location>
        <begin position="192"/>
        <end position="213"/>
    </location>
</feature>
<dbReference type="Pfam" id="PF00512">
    <property type="entry name" value="HisKA"/>
    <property type="match status" value="1"/>
</dbReference>
<feature type="transmembrane region" description="Helical" evidence="2">
    <location>
        <begin position="94"/>
        <end position="116"/>
    </location>
</feature>
<dbReference type="PROSITE" id="PS50109">
    <property type="entry name" value="HIS_KIN"/>
    <property type="match status" value="1"/>
</dbReference>
<dbReference type="EMBL" id="CAFAAI010000011">
    <property type="protein sequence ID" value="CAB4787309.1"/>
    <property type="molecule type" value="Genomic_DNA"/>
</dbReference>
<feature type="transmembrane region" description="Helical" evidence="2">
    <location>
        <begin position="122"/>
        <end position="142"/>
    </location>
</feature>
<evidence type="ECO:0000259" key="3">
    <source>
        <dbReference type="PROSITE" id="PS50109"/>
    </source>
</evidence>
<feature type="transmembrane region" description="Helical" evidence="2">
    <location>
        <begin position="62"/>
        <end position="82"/>
    </location>
</feature>
<organism evidence="4">
    <name type="scientific">freshwater metagenome</name>
    <dbReference type="NCBI Taxonomy" id="449393"/>
    <lineage>
        <taxon>unclassified sequences</taxon>
        <taxon>metagenomes</taxon>
        <taxon>ecological metagenomes</taxon>
    </lineage>
</organism>
<keyword evidence="2" id="KW-0472">Membrane</keyword>
<protein>
    <submittedName>
        <fullName evidence="4">Unannotated protein</fullName>
    </submittedName>
</protein>
<accession>A0A6J6WTC5</accession>
<feature type="transmembrane region" description="Helical" evidence="2">
    <location>
        <begin position="37"/>
        <end position="56"/>
    </location>
</feature>
<name>A0A6J6WTC5_9ZZZZ</name>
<feature type="transmembrane region" description="Helical" evidence="2">
    <location>
        <begin position="154"/>
        <end position="180"/>
    </location>
</feature>
<dbReference type="PANTHER" id="PTHR43065:SF42">
    <property type="entry name" value="TWO-COMPONENT SENSOR PPRA"/>
    <property type="match status" value="1"/>
</dbReference>
<evidence type="ECO:0000256" key="1">
    <source>
        <dbReference type="ARBA" id="ARBA00022553"/>
    </source>
</evidence>
<dbReference type="CDD" id="cd00082">
    <property type="entry name" value="HisKA"/>
    <property type="match status" value="1"/>
</dbReference>
<feature type="transmembrane region" description="Helical" evidence="2">
    <location>
        <begin position="6"/>
        <end position="25"/>
    </location>
</feature>
<dbReference type="PRINTS" id="PR00344">
    <property type="entry name" value="BCTRLSENSOR"/>
</dbReference>
<dbReference type="InterPro" id="IPR036890">
    <property type="entry name" value="HATPase_C_sf"/>
</dbReference>
<feature type="domain" description="Histidine kinase" evidence="3">
    <location>
        <begin position="273"/>
        <end position="491"/>
    </location>
</feature>
<keyword evidence="2" id="KW-0812">Transmembrane</keyword>
<sequence length="496" mass="55842">MKLDAQTTIFMICFVYLILHGAIWLALKEYRSDQVKLWCAAGMFSGLAVVFLAMRGNIPDFLFYYVAQLLMLIGNWGRMVALRMYLLPAPQHRAYMVYNIANISYFFLFVYLIYFLKAEWEALILFNAFYAVLCFDYFRIGLKLHRLRESLGAQLLLWGGSILSITLCVRTIGVAMAGSIDDIYAPSWHQAVMVIGQFMAITLCNIAFLRIFLEIAEQKKLAISHELILTNERAEVMHRTSLSMKQLLQEREEIIRQLTLFNKTAGMGALVASLAHELNQPLTVIQLNTDMIELALNDHDVELNQDASIDKAMTSLRNANQRAATIIANLRNMLGNGRKSITVFDFNELVTDVLLLCQSTLQKNHIDIQVQLNPQPLKIHGDKSQLQQVLLNLITNASEAFLPVFQGVKQVTLNTSLKGNQIILTVADNGNGISPDIEADVFELLRTSKETGMGIGLWLSKTIIESHQGKISFKTDSKTGTVFNVQLPATAEAMYF</sequence>
<proteinExistence type="predicted"/>
<dbReference type="InterPro" id="IPR003661">
    <property type="entry name" value="HisK_dim/P_dom"/>
</dbReference>
<dbReference type="PANTHER" id="PTHR43065">
    <property type="entry name" value="SENSOR HISTIDINE KINASE"/>
    <property type="match status" value="1"/>
</dbReference>
<dbReference type="GO" id="GO:0000155">
    <property type="term" value="F:phosphorelay sensor kinase activity"/>
    <property type="evidence" value="ECO:0007669"/>
    <property type="project" value="InterPro"/>
</dbReference>
<dbReference type="InterPro" id="IPR003594">
    <property type="entry name" value="HATPase_dom"/>
</dbReference>
<reference evidence="4" key="1">
    <citation type="submission" date="2020-05" db="EMBL/GenBank/DDBJ databases">
        <authorList>
            <person name="Chiriac C."/>
            <person name="Salcher M."/>
            <person name="Ghai R."/>
            <person name="Kavagutti S V."/>
        </authorList>
    </citation>
    <scope>NUCLEOTIDE SEQUENCE</scope>
</reference>
<dbReference type="SUPFAM" id="SSF55874">
    <property type="entry name" value="ATPase domain of HSP90 chaperone/DNA topoisomerase II/histidine kinase"/>
    <property type="match status" value="1"/>
</dbReference>
<dbReference type="SUPFAM" id="SSF47384">
    <property type="entry name" value="Homodimeric domain of signal transducing histidine kinase"/>
    <property type="match status" value="1"/>
</dbReference>
<evidence type="ECO:0000313" key="4">
    <source>
        <dbReference type="EMBL" id="CAB4787309.1"/>
    </source>
</evidence>